<dbReference type="Pfam" id="PF05552">
    <property type="entry name" value="MS_channel_1st_1"/>
    <property type="match status" value="2"/>
</dbReference>
<sequence length="239" mass="24857">MEIEQSLQTALDGFFDFLPNLVGFLLLLLIGYIVARVVAAVVRKLLDGIKVDEHLRRTAIHGHVERMAPGTSVSKVLASVVFWLIFILFLTSAIGALKIPTATTFMNQVLAYLPNVIVAIVIFVIAALLAGAAGSAVSKVMGETPSARIAATVVPALVMVIALFMILDQLQIAEAIVTIAFAATMGALALGLALAFGLGGRDVARRLLEDAYAKTSSGPGTGTGAHTGTSTAATDLLDG</sequence>
<feature type="transmembrane region" description="Helical" evidence="2">
    <location>
        <begin position="149"/>
        <end position="167"/>
    </location>
</feature>
<gene>
    <name evidence="3" type="ORF">BKA08_001774</name>
</gene>
<feature type="transmembrane region" description="Helical" evidence="2">
    <location>
        <begin position="21"/>
        <end position="42"/>
    </location>
</feature>
<dbReference type="InterPro" id="IPR008910">
    <property type="entry name" value="MSC_TM_helix"/>
</dbReference>
<feature type="transmembrane region" description="Helical" evidence="2">
    <location>
        <begin position="116"/>
        <end position="137"/>
    </location>
</feature>
<feature type="transmembrane region" description="Helical" evidence="2">
    <location>
        <begin position="76"/>
        <end position="96"/>
    </location>
</feature>
<reference evidence="3 4" key="1">
    <citation type="submission" date="2020-07" db="EMBL/GenBank/DDBJ databases">
        <title>Sequencing the genomes of 1000 actinobacteria strains.</title>
        <authorList>
            <person name="Klenk H.-P."/>
        </authorList>
    </citation>
    <scope>NUCLEOTIDE SEQUENCE [LARGE SCALE GENOMIC DNA]</scope>
    <source>
        <strain evidence="3 4">DSM 18965</strain>
    </source>
</reference>
<dbReference type="Gene3D" id="1.10.287.1260">
    <property type="match status" value="2"/>
</dbReference>
<dbReference type="RefSeq" id="WP_179615285.1">
    <property type="nucleotide sequence ID" value="NZ_CP059163.1"/>
</dbReference>
<feature type="compositionally biased region" description="Low complexity" evidence="1">
    <location>
        <begin position="226"/>
        <end position="239"/>
    </location>
</feature>
<proteinExistence type="predicted"/>
<keyword evidence="4" id="KW-1185">Reference proteome</keyword>
<protein>
    <submittedName>
        <fullName evidence="3">Small-conductance mechanosensitive channel</fullName>
    </submittedName>
</protein>
<evidence type="ECO:0000313" key="4">
    <source>
        <dbReference type="Proteomes" id="UP000516957"/>
    </source>
</evidence>
<dbReference type="GO" id="GO:0008381">
    <property type="term" value="F:mechanosensitive monoatomic ion channel activity"/>
    <property type="evidence" value="ECO:0007669"/>
    <property type="project" value="InterPro"/>
</dbReference>
<feature type="transmembrane region" description="Helical" evidence="2">
    <location>
        <begin position="173"/>
        <end position="198"/>
    </location>
</feature>
<accession>A0A7Y9F1C5</accession>
<keyword evidence="2" id="KW-0472">Membrane</keyword>
<keyword evidence="2" id="KW-1133">Transmembrane helix</keyword>
<feature type="region of interest" description="Disordered" evidence="1">
    <location>
        <begin position="214"/>
        <end position="239"/>
    </location>
</feature>
<evidence type="ECO:0000256" key="2">
    <source>
        <dbReference type="SAM" id="Phobius"/>
    </source>
</evidence>
<dbReference type="Proteomes" id="UP000516957">
    <property type="component" value="Unassembled WGS sequence"/>
</dbReference>
<evidence type="ECO:0000256" key="1">
    <source>
        <dbReference type="SAM" id="MobiDB-lite"/>
    </source>
</evidence>
<dbReference type="EMBL" id="JACCBE010000001">
    <property type="protein sequence ID" value="NYD57536.1"/>
    <property type="molecule type" value="Genomic_DNA"/>
</dbReference>
<organism evidence="3 4">
    <name type="scientific">Nocardioides marinisabuli</name>
    <dbReference type="NCBI Taxonomy" id="419476"/>
    <lineage>
        <taxon>Bacteria</taxon>
        <taxon>Bacillati</taxon>
        <taxon>Actinomycetota</taxon>
        <taxon>Actinomycetes</taxon>
        <taxon>Propionibacteriales</taxon>
        <taxon>Nocardioidaceae</taxon>
        <taxon>Nocardioides</taxon>
    </lineage>
</organism>
<dbReference type="PANTHER" id="PTHR30221">
    <property type="entry name" value="SMALL-CONDUCTANCE MECHANOSENSITIVE CHANNEL"/>
    <property type="match status" value="1"/>
</dbReference>
<dbReference type="AlphaFoldDB" id="A0A7Y9F1C5"/>
<dbReference type="PANTHER" id="PTHR30221:SF1">
    <property type="entry name" value="SMALL-CONDUCTANCE MECHANOSENSITIVE CHANNEL"/>
    <property type="match status" value="1"/>
</dbReference>
<keyword evidence="2" id="KW-0812">Transmembrane</keyword>
<comment type="caution">
    <text evidence="3">The sequence shown here is derived from an EMBL/GenBank/DDBJ whole genome shotgun (WGS) entry which is preliminary data.</text>
</comment>
<name>A0A7Y9F1C5_9ACTN</name>
<dbReference type="InterPro" id="IPR045275">
    <property type="entry name" value="MscS_archaea/bacteria_type"/>
</dbReference>
<evidence type="ECO:0000313" key="3">
    <source>
        <dbReference type="EMBL" id="NYD57536.1"/>
    </source>
</evidence>